<dbReference type="InterPro" id="IPR026263">
    <property type="entry name" value="Alkaline_phosphatase_prok"/>
</dbReference>
<gene>
    <name evidence="6" type="ordered locus">Acid_0822</name>
</gene>
<evidence type="ECO:0000313" key="6">
    <source>
        <dbReference type="EMBL" id="ABJ81821.1"/>
    </source>
</evidence>
<dbReference type="PANTHER" id="PTHR10151:SF120">
    <property type="entry name" value="BIS(5'-ADENOSYL)-TRIPHOSPHATASE"/>
    <property type="match status" value="1"/>
</dbReference>
<dbReference type="InterPro" id="IPR002591">
    <property type="entry name" value="Phosphodiest/P_Trfase"/>
</dbReference>
<dbReference type="CDD" id="cd16016">
    <property type="entry name" value="AP-SPAP"/>
    <property type="match status" value="1"/>
</dbReference>
<evidence type="ECO:0000256" key="3">
    <source>
        <dbReference type="ARBA" id="ARBA00022729"/>
    </source>
</evidence>
<evidence type="ECO:0000256" key="1">
    <source>
        <dbReference type="ARBA" id="ARBA00022553"/>
    </source>
</evidence>
<keyword evidence="2" id="KW-0479">Metal-binding</keyword>
<reference evidence="6" key="1">
    <citation type="submission" date="2006-10" db="EMBL/GenBank/DDBJ databases">
        <title>Complete sequence of Solibacter usitatus Ellin6076.</title>
        <authorList>
            <consortium name="US DOE Joint Genome Institute"/>
            <person name="Copeland A."/>
            <person name="Lucas S."/>
            <person name="Lapidus A."/>
            <person name="Barry K."/>
            <person name="Detter J.C."/>
            <person name="Glavina del Rio T."/>
            <person name="Hammon N."/>
            <person name="Israni S."/>
            <person name="Dalin E."/>
            <person name="Tice H."/>
            <person name="Pitluck S."/>
            <person name="Thompson L.S."/>
            <person name="Brettin T."/>
            <person name="Bruce D."/>
            <person name="Han C."/>
            <person name="Tapia R."/>
            <person name="Gilna P."/>
            <person name="Schmutz J."/>
            <person name="Larimer F."/>
            <person name="Land M."/>
            <person name="Hauser L."/>
            <person name="Kyrpides N."/>
            <person name="Mikhailova N."/>
            <person name="Janssen P.H."/>
            <person name="Kuske C.R."/>
            <person name="Richardson P."/>
        </authorList>
    </citation>
    <scope>NUCLEOTIDE SEQUENCE</scope>
    <source>
        <strain evidence="6">Ellin6076</strain>
    </source>
</reference>
<dbReference type="InterPro" id="IPR017850">
    <property type="entry name" value="Alkaline_phosphatase_core_sf"/>
</dbReference>
<dbReference type="EMBL" id="CP000473">
    <property type="protein sequence ID" value="ABJ81821.1"/>
    <property type="molecule type" value="Genomic_DNA"/>
</dbReference>
<dbReference type="KEGG" id="sus:Acid_0822"/>
<feature type="binding site" evidence="5">
    <location>
        <position position="106"/>
    </location>
    <ligand>
        <name>substrate</name>
    </ligand>
</feature>
<evidence type="ECO:0000256" key="5">
    <source>
        <dbReference type="PIRSR" id="PIRSR031924-51"/>
    </source>
</evidence>
<feature type="active site" description="Phosphothreonine intermediate" evidence="4">
    <location>
        <position position="85"/>
    </location>
</feature>
<organism evidence="6">
    <name type="scientific">Solibacter usitatus (strain Ellin6076)</name>
    <dbReference type="NCBI Taxonomy" id="234267"/>
    <lineage>
        <taxon>Bacteria</taxon>
        <taxon>Pseudomonadati</taxon>
        <taxon>Acidobacteriota</taxon>
        <taxon>Terriglobia</taxon>
        <taxon>Bryobacterales</taxon>
        <taxon>Solibacteraceae</taxon>
        <taxon>Candidatus Solibacter</taxon>
    </lineage>
</organism>
<dbReference type="PIRSF" id="PIRSF031924">
    <property type="entry name" value="Pi-irrepressible_AP"/>
    <property type="match status" value="1"/>
</dbReference>
<keyword evidence="3" id="KW-0732">Signal</keyword>
<keyword evidence="1 4" id="KW-0597">Phosphoprotein</keyword>
<dbReference type="GO" id="GO:0046872">
    <property type="term" value="F:metal ion binding"/>
    <property type="evidence" value="ECO:0007669"/>
    <property type="project" value="UniProtKB-KW"/>
</dbReference>
<dbReference type="OrthoDB" id="9771966at2"/>
<dbReference type="Gene3D" id="3.40.720.10">
    <property type="entry name" value="Alkaline Phosphatase, subunit A"/>
    <property type="match status" value="1"/>
</dbReference>
<sequence precursor="true">MKFRTTGLAALFLIAAGGLLLQSQEKPKPEKPRKDPRLIVLIAVDQFRYDYLTRFRDEYKGGLDRLLRTGANFVNANLDHYPTVTAVGHSTMLSGATPQTSGIVGNEWYDRETGKTVTSVSDDTERLLGGQDIAGNSPRRLLVSTVGDEMKRGLPDHPKVIGISLKDRASILPSGHMADAAYWYDTKTGTFVSSTYYFPKLPDWAEAFNQRRLVDKLAGKEWRFASGPEGLFKMPAAPGPQLANAVYSTPFGTELLEQFVEEAVRREKLGQREATDLLTVSFSPNDPIGHTYGPDDPRAHDISLQTDRALAKLFQFLDQTIGMQHVLVVLTADHGVQPLAEELQKEKMPGGRMPTAPLNTLMQQALTARFGPGQWIVAAAGTYLNWKLIAEKKLDLGEVERVAAQAIENAPHVARVFTREQLVLGEVSRDKFSDRIVRSFNARRSGDLEILMDPYWARVATGTTHGTPYSYDAHIPLIFMGPGIKPGRYLRPVALNDLAPTLASILNVETPSGSVGRALYEMIVGAADDRAN</sequence>
<feature type="binding site" evidence="5">
    <location>
        <begin position="166"/>
        <end position="168"/>
    </location>
    <ligand>
        <name>substrate</name>
    </ligand>
</feature>
<dbReference type="SUPFAM" id="SSF53649">
    <property type="entry name" value="Alkaline phosphatase-like"/>
    <property type="match status" value="1"/>
</dbReference>
<dbReference type="HOGENOM" id="CLU_034095_0_0_0"/>
<evidence type="ECO:0000256" key="2">
    <source>
        <dbReference type="ARBA" id="ARBA00022723"/>
    </source>
</evidence>
<name>Q02AU5_SOLUE</name>
<protein>
    <submittedName>
        <fullName evidence="6">Type I phosphodiesterase/nucleotide pyrophosphatase</fullName>
    </submittedName>
</protein>
<accession>Q02AU5</accession>
<evidence type="ECO:0000256" key="4">
    <source>
        <dbReference type="PIRSR" id="PIRSR031924-50"/>
    </source>
</evidence>
<dbReference type="GO" id="GO:0004035">
    <property type="term" value="F:alkaline phosphatase activity"/>
    <property type="evidence" value="ECO:0007669"/>
    <property type="project" value="InterPro"/>
</dbReference>
<dbReference type="Pfam" id="PF01663">
    <property type="entry name" value="Phosphodiest"/>
    <property type="match status" value="1"/>
</dbReference>
<dbReference type="STRING" id="234267.Acid_0822"/>
<dbReference type="Gene3D" id="3.30.1360.150">
    <property type="match status" value="1"/>
</dbReference>
<dbReference type="AlphaFoldDB" id="Q02AU5"/>
<dbReference type="eggNOG" id="COG1524">
    <property type="taxonomic scope" value="Bacteria"/>
</dbReference>
<dbReference type="InParanoid" id="Q02AU5"/>
<proteinExistence type="predicted"/>
<dbReference type="PANTHER" id="PTHR10151">
    <property type="entry name" value="ECTONUCLEOTIDE PYROPHOSPHATASE/PHOSPHODIESTERASE"/>
    <property type="match status" value="1"/>
</dbReference>